<keyword evidence="7" id="KW-0378">Hydrolase</keyword>
<dbReference type="GO" id="GO:0006508">
    <property type="term" value="P:proteolysis"/>
    <property type="evidence" value="ECO:0007669"/>
    <property type="project" value="UniProtKB-KW"/>
</dbReference>
<keyword evidence="6" id="KW-0645">Protease</keyword>
<organism evidence="17 18">
    <name type="scientific">Platysternon megacephalum</name>
    <name type="common">big-headed turtle</name>
    <dbReference type="NCBI Taxonomy" id="55544"/>
    <lineage>
        <taxon>Eukaryota</taxon>
        <taxon>Metazoa</taxon>
        <taxon>Chordata</taxon>
        <taxon>Craniata</taxon>
        <taxon>Vertebrata</taxon>
        <taxon>Euteleostomi</taxon>
        <taxon>Archelosauria</taxon>
        <taxon>Testudinata</taxon>
        <taxon>Testudines</taxon>
        <taxon>Cryptodira</taxon>
        <taxon>Durocryptodira</taxon>
        <taxon>Testudinoidea</taxon>
        <taxon>Platysternidae</taxon>
        <taxon>Platysternon</taxon>
    </lineage>
</organism>
<comment type="caution">
    <text evidence="17">The sequence shown here is derived from an EMBL/GenBank/DDBJ whole genome shotgun (WGS) entry which is preliminary data.</text>
</comment>
<evidence type="ECO:0000256" key="10">
    <source>
        <dbReference type="ARBA" id="ARBA00029780"/>
    </source>
</evidence>
<proteinExistence type="inferred from homology"/>
<dbReference type="SUPFAM" id="SSF56235">
    <property type="entry name" value="N-terminal nucleophile aminohydrolases (Ntn hydrolases)"/>
    <property type="match status" value="1"/>
</dbReference>
<evidence type="ECO:0000256" key="4">
    <source>
        <dbReference type="ARBA" id="ARBA00012920"/>
    </source>
</evidence>
<evidence type="ECO:0000256" key="15">
    <source>
        <dbReference type="PIRSR" id="PIRSR600246-2"/>
    </source>
</evidence>
<reference evidence="17 18" key="2">
    <citation type="submission" date="2019-04" db="EMBL/GenBank/DDBJ databases">
        <title>The genome sequence of big-headed turtle.</title>
        <authorList>
            <person name="Gong S."/>
        </authorList>
    </citation>
    <scope>NUCLEOTIDE SEQUENCE [LARGE SCALE GENOMIC DNA]</scope>
    <source>
        <strain evidence="17">DO16091913</strain>
        <tissue evidence="17">Muscle</tissue>
    </source>
</reference>
<feature type="site" description="Cleavage; by autolysis" evidence="16">
    <location>
        <begin position="106"/>
        <end position="107"/>
    </location>
</feature>
<evidence type="ECO:0000256" key="16">
    <source>
        <dbReference type="PIRSR" id="PIRSR600246-3"/>
    </source>
</evidence>
<gene>
    <name evidence="17" type="ORF">DR999_PMT23090</name>
</gene>
<feature type="active site" description="Nucleophile" evidence="14">
    <location>
        <position position="107"/>
    </location>
</feature>
<dbReference type="Proteomes" id="UP000297703">
    <property type="component" value="Unassembled WGS sequence"/>
</dbReference>
<dbReference type="PANTHER" id="PTHR10188:SF6">
    <property type="entry name" value="N(4)-(BETA-N-ACETYLGLUCOSAMINYL)-L-ASPARAGINASE"/>
    <property type="match status" value="1"/>
</dbReference>
<reference evidence="17 18" key="1">
    <citation type="submission" date="2019-04" db="EMBL/GenBank/DDBJ databases">
        <title>Draft genome of the big-headed turtle Platysternon megacephalum.</title>
        <authorList>
            <person name="Gong S."/>
        </authorList>
    </citation>
    <scope>NUCLEOTIDE SEQUENCE [LARGE SCALE GENOMIC DNA]</scope>
    <source>
        <strain evidence="17">DO16091913</strain>
        <tissue evidence="17">Muscle</tissue>
    </source>
</reference>
<keyword evidence="8" id="KW-0068">Autocatalytic cleavage</keyword>
<evidence type="ECO:0000256" key="11">
    <source>
        <dbReference type="ARBA" id="ARBA00030414"/>
    </source>
</evidence>
<evidence type="ECO:0000313" key="17">
    <source>
        <dbReference type="EMBL" id="TFJ95379.1"/>
    </source>
</evidence>
<dbReference type="InterPro" id="IPR000246">
    <property type="entry name" value="Peptidase_T2"/>
</dbReference>
<dbReference type="EC" id="3.4.19.5" evidence="3"/>
<dbReference type="FunFam" id="3.60.20.30:FF:000001">
    <property type="entry name" value="Isoaspartyl peptidase/L-asparaginase"/>
    <property type="match status" value="1"/>
</dbReference>
<dbReference type="InterPro" id="IPR029055">
    <property type="entry name" value="Ntn_hydrolases_N"/>
</dbReference>
<dbReference type="Pfam" id="PF01112">
    <property type="entry name" value="Asparaginase_2"/>
    <property type="match status" value="1"/>
</dbReference>
<dbReference type="Gene3D" id="3.60.20.30">
    <property type="entry name" value="(Glycosyl)asparaginase"/>
    <property type="match status" value="1"/>
</dbReference>
<evidence type="ECO:0000313" key="18">
    <source>
        <dbReference type="Proteomes" id="UP000297703"/>
    </source>
</evidence>
<dbReference type="OrthoDB" id="2262349at2759"/>
<name>A0A4D9DI23_9SAUR</name>
<evidence type="ECO:0000256" key="8">
    <source>
        <dbReference type="ARBA" id="ARBA00022813"/>
    </source>
</evidence>
<evidence type="ECO:0000256" key="9">
    <source>
        <dbReference type="ARBA" id="ARBA00029701"/>
    </source>
</evidence>
<dbReference type="STRING" id="55544.A0A4D9DI23"/>
<dbReference type="GO" id="GO:0008798">
    <property type="term" value="F:beta-aspartyl-peptidase activity"/>
    <property type="evidence" value="ECO:0007669"/>
    <property type="project" value="UniProtKB-EC"/>
</dbReference>
<accession>A0A4D9DI23</accession>
<dbReference type="EC" id="3.5.1.1" evidence="4"/>
<evidence type="ECO:0000256" key="14">
    <source>
        <dbReference type="PIRSR" id="PIRSR600246-1"/>
    </source>
</evidence>
<dbReference type="AlphaFoldDB" id="A0A4D9DI23"/>
<evidence type="ECO:0000256" key="5">
    <source>
        <dbReference type="ARBA" id="ARBA00022280"/>
    </source>
</evidence>
<feature type="binding site" evidence="15">
    <location>
        <begin position="158"/>
        <end position="161"/>
    </location>
    <ligand>
        <name>substrate</name>
    </ligand>
</feature>
<feature type="binding site" evidence="15">
    <location>
        <begin position="135"/>
        <end position="138"/>
    </location>
    <ligand>
        <name>substrate</name>
    </ligand>
</feature>
<evidence type="ECO:0000256" key="6">
    <source>
        <dbReference type="ARBA" id="ARBA00022670"/>
    </source>
</evidence>
<evidence type="ECO:0000256" key="3">
    <source>
        <dbReference type="ARBA" id="ARBA00012879"/>
    </source>
</evidence>
<dbReference type="EMBL" id="QXTE01008098">
    <property type="protein sequence ID" value="TFJ95379.1"/>
    <property type="molecule type" value="Genomic_DNA"/>
</dbReference>
<evidence type="ECO:0000256" key="7">
    <source>
        <dbReference type="ARBA" id="ARBA00022801"/>
    </source>
</evidence>
<sequence>MEDNPLFNAGKGAALTMSGGVECDASVMTGDGAAGAVTACTRIKNPIRLARVVKEHTPHVLLINPDVDLATSHGIDVVDPEYFVTPARQEQLRRILAEEEAPLRHGTVGAVALDSHGHLAAATSTGGISKQFNGRVGDSPIIGAGTFARDGACALSCTGDGEAFLEGCVAHDIYARMAFGRLNLAEAIHATFDEEITRRGSTGGVIGIDAEGQVVLAHNSEMMFAACKNGVRIEVWT</sequence>
<comment type="catalytic activity">
    <reaction evidence="1">
        <text>Cleavage of a beta-linked Asp residue from the N-terminus of a polypeptide.</text>
        <dbReference type="EC" id="3.4.19.5"/>
    </reaction>
</comment>
<evidence type="ECO:0000256" key="1">
    <source>
        <dbReference type="ARBA" id="ARBA00000306"/>
    </source>
</evidence>
<evidence type="ECO:0000256" key="12">
    <source>
        <dbReference type="ARBA" id="ARBA00030667"/>
    </source>
</evidence>
<evidence type="ECO:0000256" key="13">
    <source>
        <dbReference type="ARBA" id="ARBA00049366"/>
    </source>
</evidence>
<comment type="similarity">
    <text evidence="2">Belongs to the Ntn-hydrolase family.</text>
</comment>
<keyword evidence="18" id="KW-1185">Reference proteome</keyword>
<protein>
    <recommendedName>
        <fullName evidence="5">Isoaspartyl peptidase/L-asparaginase</fullName>
        <ecNumber evidence="3">3.4.19.5</ecNumber>
        <ecNumber evidence="4">3.5.1.1</ecNumber>
    </recommendedName>
    <alternativeName>
        <fullName evidence="9">Asparaginase-like protein 1</fullName>
    </alternativeName>
    <alternativeName>
        <fullName evidence="12">Beta-aspartyl-peptidase</fullName>
    </alternativeName>
    <alternativeName>
        <fullName evidence="10">Isoaspartyl dipeptidase</fullName>
    </alternativeName>
    <alternativeName>
        <fullName evidence="11">L-asparagine amidohydrolase</fullName>
    </alternativeName>
</protein>
<evidence type="ECO:0000256" key="2">
    <source>
        <dbReference type="ARBA" id="ARBA00010872"/>
    </source>
</evidence>
<comment type="catalytic activity">
    <reaction evidence="13">
        <text>L-asparagine + H2O = L-aspartate + NH4(+)</text>
        <dbReference type="Rhea" id="RHEA:21016"/>
        <dbReference type="ChEBI" id="CHEBI:15377"/>
        <dbReference type="ChEBI" id="CHEBI:28938"/>
        <dbReference type="ChEBI" id="CHEBI:29991"/>
        <dbReference type="ChEBI" id="CHEBI:58048"/>
        <dbReference type="EC" id="3.5.1.1"/>
    </reaction>
</comment>
<dbReference type="PANTHER" id="PTHR10188">
    <property type="entry name" value="L-ASPARAGINASE"/>
    <property type="match status" value="1"/>
</dbReference>
<dbReference type="GO" id="GO:0004067">
    <property type="term" value="F:asparaginase activity"/>
    <property type="evidence" value="ECO:0007669"/>
    <property type="project" value="UniProtKB-EC"/>
</dbReference>